<dbReference type="PROSITE" id="PS51372">
    <property type="entry name" value="PRD_2"/>
    <property type="match status" value="2"/>
</dbReference>
<dbReference type="SUPFAM" id="SSF63520">
    <property type="entry name" value="PTS-regulatory domain, PRD"/>
    <property type="match status" value="2"/>
</dbReference>
<dbReference type="SMART" id="SM01061">
    <property type="entry name" value="CAT_RBD"/>
    <property type="match status" value="1"/>
</dbReference>
<dbReference type="AlphaFoldDB" id="A0A0H5LS48"/>
<dbReference type="Proteomes" id="UP000043316">
    <property type="component" value="Unassembled WGS sequence"/>
</dbReference>
<evidence type="ECO:0000313" key="4">
    <source>
        <dbReference type="Proteomes" id="UP000043316"/>
    </source>
</evidence>
<dbReference type="InterPro" id="IPR036634">
    <property type="entry name" value="PRD_sf"/>
</dbReference>
<protein>
    <submittedName>
        <fullName evidence="3">Beta-glucoside operon antiterminator</fullName>
    </submittedName>
</protein>
<dbReference type="Pfam" id="PF00874">
    <property type="entry name" value="PRD"/>
    <property type="match status" value="2"/>
</dbReference>
<dbReference type="EMBL" id="CWJI01000001">
    <property type="protein sequence ID" value="CRY53928.1"/>
    <property type="molecule type" value="Genomic_DNA"/>
</dbReference>
<name>A0A0H5LS48_YERIN</name>
<evidence type="ECO:0000259" key="2">
    <source>
        <dbReference type="PROSITE" id="PS51372"/>
    </source>
</evidence>
<proteinExistence type="predicted"/>
<evidence type="ECO:0000256" key="1">
    <source>
        <dbReference type="ARBA" id="ARBA00022737"/>
    </source>
</evidence>
<feature type="domain" description="PRD" evidence="2">
    <location>
        <begin position="65"/>
        <end position="169"/>
    </location>
</feature>
<dbReference type="Gene3D" id="2.30.24.10">
    <property type="entry name" value="CAT RNA-binding domain"/>
    <property type="match status" value="1"/>
</dbReference>
<sequence length="277" mass="31899">MRIQRVLNNNVVVAHDFSGKECVVIGKGVGFNKKASDLVDDACIQKIFRLDEDNSFGKANDAFQDVPEALFDIVLEIVKQATTQLDRKIHKSVYASLLDHISFAIERAKQGVHVRNMLLWDIKRLYRNEFIIGVAALESIKKNLNIELAEDEAGFIALHLLNSQKDGTMPDIENVSKVIQDILNIVKYHFNIEYEEESINFQRFVTHLKFFSHRLLSNTYVSTDDNSLHDIVAEKYAISYECAKKINKFIKHEYGRSLTDDEMMFLSIHIEHVRKPI</sequence>
<feature type="domain" description="PRD" evidence="2">
    <location>
        <begin position="170"/>
        <end position="277"/>
    </location>
</feature>
<gene>
    <name evidence="3" type="primary">arbG_1</name>
    <name evidence="3" type="ORF">ERS008476_00832</name>
</gene>
<keyword evidence="1" id="KW-0677">Repeat</keyword>
<dbReference type="PANTHER" id="PTHR30185:SF15">
    <property type="entry name" value="CRYPTIC BETA-GLUCOSIDE BGL OPERON ANTITERMINATOR"/>
    <property type="match status" value="1"/>
</dbReference>
<dbReference type="Gene3D" id="1.10.1790.10">
    <property type="entry name" value="PRD domain"/>
    <property type="match status" value="2"/>
</dbReference>
<dbReference type="Pfam" id="PF03123">
    <property type="entry name" value="CAT_RBD"/>
    <property type="match status" value="1"/>
</dbReference>
<dbReference type="InterPro" id="IPR004341">
    <property type="entry name" value="CAT_RNA-bd_dom"/>
</dbReference>
<dbReference type="PANTHER" id="PTHR30185">
    <property type="entry name" value="CRYPTIC BETA-GLUCOSIDE BGL OPERON ANTITERMINATOR"/>
    <property type="match status" value="1"/>
</dbReference>
<reference evidence="4" key="1">
    <citation type="submission" date="2015-03" db="EMBL/GenBank/DDBJ databases">
        <authorList>
            <consortium name="Pathogen Informatics"/>
        </authorList>
    </citation>
    <scope>NUCLEOTIDE SEQUENCE [LARGE SCALE GENOMIC DNA]</scope>
    <source>
        <strain evidence="4">R148</strain>
    </source>
</reference>
<dbReference type="InterPro" id="IPR011608">
    <property type="entry name" value="PRD"/>
</dbReference>
<dbReference type="GO" id="GO:0006355">
    <property type="term" value="P:regulation of DNA-templated transcription"/>
    <property type="evidence" value="ECO:0007669"/>
    <property type="project" value="InterPro"/>
</dbReference>
<organism evidence="3 4">
    <name type="scientific">Yersinia intermedia</name>
    <dbReference type="NCBI Taxonomy" id="631"/>
    <lineage>
        <taxon>Bacteria</taxon>
        <taxon>Pseudomonadati</taxon>
        <taxon>Pseudomonadota</taxon>
        <taxon>Gammaproteobacteria</taxon>
        <taxon>Enterobacterales</taxon>
        <taxon>Yersiniaceae</taxon>
        <taxon>Yersinia</taxon>
    </lineage>
</organism>
<dbReference type="NCBIfam" id="NF046042">
    <property type="entry name" value="LicT"/>
    <property type="match status" value="1"/>
</dbReference>
<accession>A0A0H5LS48</accession>
<evidence type="ECO:0000313" key="3">
    <source>
        <dbReference type="EMBL" id="CRY53928.1"/>
    </source>
</evidence>
<dbReference type="InterPro" id="IPR050661">
    <property type="entry name" value="BglG_antiterminators"/>
</dbReference>
<dbReference type="InterPro" id="IPR036650">
    <property type="entry name" value="CAT_RNA-bd_dom_sf"/>
</dbReference>
<dbReference type="GO" id="GO:0003723">
    <property type="term" value="F:RNA binding"/>
    <property type="evidence" value="ECO:0007669"/>
    <property type="project" value="InterPro"/>
</dbReference>
<dbReference type="RefSeq" id="WP_053008967.1">
    <property type="nucleotide sequence ID" value="NZ_CWJI01000001.1"/>
</dbReference>
<dbReference type="SUPFAM" id="SSF50151">
    <property type="entry name" value="SacY-like RNA-binding domain"/>
    <property type="match status" value="1"/>
</dbReference>